<name>A0A8X6R777_TRICX</name>
<feature type="region of interest" description="Disordered" evidence="1">
    <location>
        <begin position="1"/>
        <end position="21"/>
    </location>
</feature>
<dbReference type="AlphaFoldDB" id="A0A8X6R777"/>
<organism evidence="2 3">
    <name type="scientific">Trichonephila clavipes</name>
    <name type="common">Golden silk orbweaver</name>
    <name type="synonym">Nephila clavipes</name>
    <dbReference type="NCBI Taxonomy" id="2585209"/>
    <lineage>
        <taxon>Eukaryota</taxon>
        <taxon>Metazoa</taxon>
        <taxon>Ecdysozoa</taxon>
        <taxon>Arthropoda</taxon>
        <taxon>Chelicerata</taxon>
        <taxon>Arachnida</taxon>
        <taxon>Araneae</taxon>
        <taxon>Araneomorphae</taxon>
        <taxon>Entelegynae</taxon>
        <taxon>Araneoidea</taxon>
        <taxon>Nephilidae</taxon>
        <taxon>Trichonephila</taxon>
    </lineage>
</organism>
<sequence>MKLKDRDRRRMSKEMRKNYTKPMPHILQQFRQVSGSVVSIITIHKEAHLFGFQGHAAAHKPLIIKSNHAVSLSWCKTLRN</sequence>
<reference evidence="2" key="1">
    <citation type="submission" date="2020-08" db="EMBL/GenBank/DDBJ databases">
        <title>Multicomponent nature underlies the extraordinary mechanical properties of spider dragline silk.</title>
        <authorList>
            <person name="Kono N."/>
            <person name="Nakamura H."/>
            <person name="Mori M."/>
            <person name="Yoshida Y."/>
            <person name="Ohtoshi R."/>
            <person name="Malay A.D."/>
            <person name="Moran D.A.P."/>
            <person name="Tomita M."/>
            <person name="Numata K."/>
            <person name="Arakawa K."/>
        </authorList>
    </citation>
    <scope>NUCLEOTIDE SEQUENCE</scope>
</reference>
<keyword evidence="3" id="KW-1185">Reference proteome</keyword>
<evidence type="ECO:0000313" key="2">
    <source>
        <dbReference type="EMBL" id="GFX86724.1"/>
    </source>
</evidence>
<protein>
    <submittedName>
        <fullName evidence="2">Transposable element tcb1 transposase</fullName>
    </submittedName>
</protein>
<comment type="caution">
    <text evidence="2">The sequence shown here is derived from an EMBL/GenBank/DDBJ whole genome shotgun (WGS) entry which is preliminary data.</text>
</comment>
<evidence type="ECO:0000256" key="1">
    <source>
        <dbReference type="SAM" id="MobiDB-lite"/>
    </source>
</evidence>
<proteinExistence type="predicted"/>
<gene>
    <name evidence="2" type="primary">RF55_22434</name>
    <name evidence="2" type="ORF">TNCV_1409211</name>
</gene>
<evidence type="ECO:0000313" key="3">
    <source>
        <dbReference type="Proteomes" id="UP000887159"/>
    </source>
</evidence>
<feature type="compositionally biased region" description="Basic and acidic residues" evidence="1">
    <location>
        <begin position="1"/>
        <end position="17"/>
    </location>
</feature>
<accession>A0A8X6R777</accession>
<dbReference type="Proteomes" id="UP000887159">
    <property type="component" value="Unassembled WGS sequence"/>
</dbReference>
<dbReference type="EMBL" id="BMAU01021013">
    <property type="protein sequence ID" value="GFX86724.1"/>
    <property type="molecule type" value="Genomic_DNA"/>
</dbReference>